<accession>A0ACA9Y3U1</accession>
<name>A0ACA9Y3U1_9ASCO</name>
<evidence type="ECO:0000313" key="2">
    <source>
        <dbReference type="Proteomes" id="UP001152531"/>
    </source>
</evidence>
<sequence>MIVDDQFEIIRKLDQLAHEDETRKAMIRLAIMKVRSFKSANLKTSSLPPDSEELLKKCHNYELTINRLKQEFNTKDKLNESAIEKLKADIAKIRKEKLQLQNTVNKQPTKSISKPNSQSRLNLSFSNTPYLTRAMTGSSSPVTKHRPSLFDRQNRGILSPINTRERFSKHDLGLGYNNITLNKTPKSTLNSKLLVNKAEIKSTPSKSPIRSPGKTPSRLSFIADFDKESQESEKSPSPEFTPSKRHPFSEGMNKIDEELAAELNKDGPDANSTTLLEEDYDEDESDDGFPQAKRINRSNDKIKTPKTTNNQSMQTDDSNDVFASANSSLANSTVIVSQQNVKKKKRINLSLANSRKISKSLSLDQEVNPIDYYKEDLMNSSGGESPNGDKTINTTFEKRKRTVFNV</sequence>
<comment type="caution">
    <text evidence="1">The sequence shown here is derived from an EMBL/GenBank/DDBJ whole genome shotgun (WGS) entry which is preliminary data.</text>
</comment>
<proteinExistence type="predicted"/>
<protein>
    <submittedName>
        <fullName evidence="1">Uncharacterized protein</fullName>
    </submittedName>
</protein>
<organism evidence="1 2">
    <name type="scientific">[Candida] jaroonii</name>
    <dbReference type="NCBI Taxonomy" id="467808"/>
    <lineage>
        <taxon>Eukaryota</taxon>
        <taxon>Fungi</taxon>
        <taxon>Dikarya</taxon>
        <taxon>Ascomycota</taxon>
        <taxon>Saccharomycotina</taxon>
        <taxon>Pichiomycetes</taxon>
        <taxon>Debaryomycetaceae</taxon>
        <taxon>Yamadazyma</taxon>
    </lineage>
</organism>
<gene>
    <name evidence="1" type="ORF">CLIB1444_01S20054</name>
</gene>
<reference evidence="1" key="1">
    <citation type="submission" date="2022-06" db="EMBL/GenBank/DDBJ databases">
        <authorList>
            <person name="Legras J.-L."/>
            <person name="Devillers H."/>
            <person name="Grondin C."/>
        </authorList>
    </citation>
    <scope>NUCLEOTIDE SEQUENCE</scope>
    <source>
        <strain evidence="1">CLIB 1444</strain>
    </source>
</reference>
<evidence type="ECO:0000313" key="1">
    <source>
        <dbReference type="EMBL" id="CAH6719038.1"/>
    </source>
</evidence>
<dbReference type="EMBL" id="CALSDN010000001">
    <property type="protein sequence ID" value="CAH6719038.1"/>
    <property type="molecule type" value="Genomic_DNA"/>
</dbReference>
<dbReference type="Proteomes" id="UP001152531">
    <property type="component" value="Unassembled WGS sequence"/>
</dbReference>
<keyword evidence="2" id="KW-1185">Reference proteome</keyword>